<evidence type="ECO:0000313" key="1">
    <source>
        <dbReference type="EMBL" id="KAK7072556.1"/>
    </source>
</evidence>
<organism evidence="1 2">
    <name type="scientific">Halocaridina rubra</name>
    <name type="common">Hawaiian red shrimp</name>
    <dbReference type="NCBI Taxonomy" id="373956"/>
    <lineage>
        <taxon>Eukaryota</taxon>
        <taxon>Metazoa</taxon>
        <taxon>Ecdysozoa</taxon>
        <taxon>Arthropoda</taxon>
        <taxon>Crustacea</taxon>
        <taxon>Multicrustacea</taxon>
        <taxon>Malacostraca</taxon>
        <taxon>Eumalacostraca</taxon>
        <taxon>Eucarida</taxon>
        <taxon>Decapoda</taxon>
        <taxon>Pleocyemata</taxon>
        <taxon>Caridea</taxon>
        <taxon>Atyoidea</taxon>
        <taxon>Atyidae</taxon>
        <taxon>Halocaridina</taxon>
    </lineage>
</organism>
<protein>
    <submittedName>
        <fullName evidence="1">UbiE/COQ5 methyltransferase</fullName>
    </submittedName>
</protein>
<reference evidence="1 2" key="1">
    <citation type="submission" date="2023-11" db="EMBL/GenBank/DDBJ databases">
        <title>Halocaridina rubra genome assembly.</title>
        <authorList>
            <person name="Smith C."/>
        </authorList>
    </citation>
    <scope>NUCLEOTIDE SEQUENCE [LARGE SCALE GENOMIC DNA]</scope>
    <source>
        <strain evidence="1">EP-1</strain>
        <tissue evidence="1">Whole</tissue>
    </source>
</reference>
<keyword evidence="1" id="KW-0489">Methyltransferase</keyword>
<dbReference type="EMBL" id="JAXCGZ010013427">
    <property type="protein sequence ID" value="KAK7072556.1"/>
    <property type="molecule type" value="Genomic_DNA"/>
</dbReference>
<dbReference type="Proteomes" id="UP001381693">
    <property type="component" value="Unassembled WGS sequence"/>
</dbReference>
<keyword evidence="1" id="KW-0808">Transferase</keyword>
<gene>
    <name evidence="1" type="primary">WBSCR27_1</name>
    <name evidence="1" type="ORF">SK128_004340</name>
</gene>
<dbReference type="AlphaFoldDB" id="A0AAN8WUG4"/>
<keyword evidence="2" id="KW-1185">Reference proteome</keyword>
<feature type="non-terminal residue" evidence="1">
    <location>
        <position position="1"/>
    </location>
</feature>
<dbReference type="GO" id="GO:0008168">
    <property type="term" value="F:methyltransferase activity"/>
    <property type="evidence" value="ECO:0007669"/>
    <property type="project" value="UniProtKB-KW"/>
</dbReference>
<comment type="caution">
    <text evidence="1">The sequence shown here is derived from an EMBL/GenBank/DDBJ whole genome shotgun (WGS) entry which is preliminary data.</text>
</comment>
<proteinExistence type="predicted"/>
<accession>A0AAN8WUG4</accession>
<name>A0AAN8WUG4_HALRR</name>
<dbReference type="GO" id="GO:0032259">
    <property type="term" value="P:methylation"/>
    <property type="evidence" value="ECO:0007669"/>
    <property type="project" value="UniProtKB-KW"/>
</dbReference>
<evidence type="ECO:0000313" key="2">
    <source>
        <dbReference type="Proteomes" id="UP001381693"/>
    </source>
</evidence>
<sequence length="60" mass="7166">RAGGDSHEKEYLKEVPEYKDRLVPYMDLLEDDGKWKKVEVKTIPNYFVNKDGIMFIYKIL</sequence>